<dbReference type="Proteomes" id="UP000828390">
    <property type="component" value="Unassembled WGS sequence"/>
</dbReference>
<accession>A0A9D4N2X3</accession>
<comment type="caution">
    <text evidence="2">The sequence shown here is derived from an EMBL/GenBank/DDBJ whole genome shotgun (WGS) entry which is preliminary data.</text>
</comment>
<evidence type="ECO:0000256" key="1">
    <source>
        <dbReference type="SAM" id="MobiDB-lite"/>
    </source>
</evidence>
<organism evidence="2 3">
    <name type="scientific">Dreissena polymorpha</name>
    <name type="common">Zebra mussel</name>
    <name type="synonym">Mytilus polymorpha</name>
    <dbReference type="NCBI Taxonomy" id="45954"/>
    <lineage>
        <taxon>Eukaryota</taxon>
        <taxon>Metazoa</taxon>
        <taxon>Spiralia</taxon>
        <taxon>Lophotrochozoa</taxon>
        <taxon>Mollusca</taxon>
        <taxon>Bivalvia</taxon>
        <taxon>Autobranchia</taxon>
        <taxon>Heteroconchia</taxon>
        <taxon>Euheterodonta</taxon>
        <taxon>Imparidentia</taxon>
        <taxon>Neoheterodontei</taxon>
        <taxon>Myida</taxon>
        <taxon>Dreissenoidea</taxon>
        <taxon>Dreissenidae</taxon>
        <taxon>Dreissena</taxon>
    </lineage>
</organism>
<dbReference type="InterPro" id="IPR002110">
    <property type="entry name" value="Ankyrin_rpt"/>
</dbReference>
<dbReference type="EMBL" id="JAIWYP010000001">
    <property type="protein sequence ID" value="KAH3886825.1"/>
    <property type="molecule type" value="Genomic_DNA"/>
</dbReference>
<feature type="compositionally biased region" description="Basic and acidic residues" evidence="1">
    <location>
        <begin position="264"/>
        <end position="279"/>
    </location>
</feature>
<feature type="region of interest" description="Disordered" evidence="1">
    <location>
        <begin position="189"/>
        <end position="209"/>
    </location>
</feature>
<keyword evidence="3" id="KW-1185">Reference proteome</keyword>
<dbReference type="SUPFAM" id="SSF48403">
    <property type="entry name" value="Ankyrin repeat"/>
    <property type="match status" value="1"/>
</dbReference>
<dbReference type="Pfam" id="PF12796">
    <property type="entry name" value="Ank_2"/>
    <property type="match status" value="1"/>
</dbReference>
<sequence>MESESDNGIGERAIDDESMEDVDALADKEVADVFKNADDSENNDAHFVHRGQESPENCQCDSSGKRRPVLSTSQYVVIDKYSSVLAETVIHEAILINEIYDRDKMNVDVFKLKNATVRRGHTYGRTGDRGGEACSPGYDQYIIERFLHSHGDPVDGVDEAEFDGKDELYRETSYPGLDNSDAYIQNEASRSVTDEADQSSDKNNNRLPVPVIDPFSETLQTIHEDTILVIDDDIAADDSASNARQHVTSLNRHVTEPNQAANQRESDVGSRDNTEDFAKIDSIGATSLRKDDHGDYETEEEIDTGCAEDERASTINTGERVEDFEHNDEDFVDDETELTTEDEDDDEPDCCEMTFKEKTAIVQAVREGDVDLLETLLEKKNADINMTWYGENLLMVAIRSRQVEVGRFLVDNGVDRFYMHKLVDVNPNDGISMHTVDARQMAYDTELHEIVEYLDYKSNCLFPFINRKLMTFAYVSL</sequence>
<dbReference type="Gene3D" id="1.25.40.20">
    <property type="entry name" value="Ankyrin repeat-containing domain"/>
    <property type="match status" value="1"/>
</dbReference>
<protein>
    <submittedName>
        <fullName evidence="2">Uncharacterized protein</fullName>
    </submittedName>
</protein>
<dbReference type="InterPro" id="IPR036770">
    <property type="entry name" value="Ankyrin_rpt-contain_sf"/>
</dbReference>
<dbReference type="SMART" id="SM00248">
    <property type="entry name" value="ANK"/>
    <property type="match status" value="2"/>
</dbReference>
<name>A0A9D4N2X3_DREPO</name>
<feature type="compositionally biased region" description="Polar residues" evidence="1">
    <location>
        <begin position="253"/>
        <end position="263"/>
    </location>
</feature>
<reference evidence="2" key="2">
    <citation type="submission" date="2020-11" db="EMBL/GenBank/DDBJ databases">
        <authorList>
            <person name="McCartney M.A."/>
            <person name="Auch B."/>
            <person name="Kono T."/>
            <person name="Mallez S."/>
            <person name="Becker A."/>
            <person name="Gohl D.M."/>
            <person name="Silverstein K.A.T."/>
            <person name="Koren S."/>
            <person name="Bechman K.B."/>
            <person name="Herman A."/>
            <person name="Abrahante J.E."/>
            <person name="Garbe J."/>
        </authorList>
    </citation>
    <scope>NUCLEOTIDE SEQUENCE</scope>
    <source>
        <strain evidence="2">Duluth1</strain>
        <tissue evidence="2">Whole animal</tissue>
    </source>
</reference>
<dbReference type="AlphaFoldDB" id="A0A9D4N2X3"/>
<feature type="region of interest" description="Disordered" evidence="1">
    <location>
        <begin position="1"/>
        <end position="21"/>
    </location>
</feature>
<evidence type="ECO:0000313" key="3">
    <source>
        <dbReference type="Proteomes" id="UP000828390"/>
    </source>
</evidence>
<dbReference type="OrthoDB" id="10039713at2759"/>
<gene>
    <name evidence="2" type="ORF">DPMN_010838</name>
</gene>
<proteinExistence type="predicted"/>
<feature type="compositionally biased region" description="Basic and acidic residues" evidence="1">
    <location>
        <begin position="36"/>
        <end position="53"/>
    </location>
</feature>
<reference evidence="2" key="1">
    <citation type="journal article" date="2019" name="bioRxiv">
        <title>The Genome of the Zebra Mussel, Dreissena polymorpha: A Resource for Invasive Species Research.</title>
        <authorList>
            <person name="McCartney M.A."/>
            <person name="Auch B."/>
            <person name="Kono T."/>
            <person name="Mallez S."/>
            <person name="Zhang Y."/>
            <person name="Obille A."/>
            <person name="Becker A."/>
            <person name="Abrahante J.E."/>
            <person name="Garbe J."/>
            <person name="Badalamenti J.P."/>
            <person name="Herman A."/>
            <person name="Mangelson H."/>
            <person name="Liachko I."/>
            <person name="Sullivan S."/>
            <person name="Sone E.D."/>
            <person name="Koren S."/>
            <person name="Silverstein K.A.T."/>
            <person name="Beckman K.B."/>
            <person name="Gohl D.M."/>
        </authorList>
    </citation>
    <scope>NUCLEOTIDE SEQUENCE</scope>
    <source>
        <strain evidence="2">Duluth1</strain>
        <tissue evidence="2">Whole animal</tissue>
    </source>
</reference>
<evidence type="ECO:0000313" key="2">
    <source>
        <dbReference type="EMBL" id="KAH3886825.1"/>
    </source>
</evidence>
<feature type="region of interest" description="Disordered" evidence="1">
    <location>
        <begin position="36"/>
        <end position="65"/>
    </location>
</feature>
<feature type="region of interest" description="Disordered" evidence="1">
    <location>
        <begin position="253"/>
        <end position="280"/>
    </location>
</feature>